<protein>
    <recommendedName>
        <fullName evidence="5">Transmembrane protein</fullName>
    </recommendedName>
</protein>
<proteinExistence type="predicted"/>
<reference evidence="3 4" key="1">
    <citation type="journal article" date="2018" name="PLoS Genet.">
        <title>Population sequencing reveals clonal diversity and ancestral inbreeding in the grapevine cultivar Chardonnay.</title>
        <authorList>
            <person name="Roach M.J."/>
            <person name="Johnson D.L."/>
            <person name="Bohlmann J."/>
            <person name="van Vuuren H.J."/>
            <person name="Jones S.J."/>
            <person name="Pretorius I.S."/>
            <person name="Schmidt S.A."/>
            <person name="Borneman A.R."/>
        </authorList>
    </citation>
    <scope>NUCLEOTIDE SEQUENCE [LARGE SCALE GENOMIC DNA]</scope>
    <source>
        <strain evidence="4">cv. Chardonnay</strain>
        <tissue evidence="3">Leaf</tissue>
    </source>
</reference>
<evidence type="ECO:0000256" key="2">
    <source>
        <dbReference type="SAM" id="SignalP"/>
    </source>
</evidence>
<keyword evidence="1" id="KW-0472">Membrane</keyword>
<keyword evidence="1" id="KW-0812">Transmembrane</keyword>
<dbReference type="Proteomes" id="UP000288805">
    <property type="component" value="Unassembled WGS sequence"/>
</dbReference>
<feature type="chain" id="PRO_5019564751" description="Transmembrane protein" evidence="2">
    <location>
        <begin position="26"/>
        <end position="228"/>
    </location>
</feature>
<feature type="signal peptide" evidence="2">
    <location>
        <begin position="1"/>
        <end position="25"/>
    </location>
</feature>
<evidence type="ECO:0000313" key="3">
    <source>
        <dbReference type="EMBL" id="RVW52231.1"/>
    </source>
</evidence>
<dbReference type="EMBL" id="QGNW01001171">
    <property type="protein sequence ID" value="RVW52231.1"/>
    <property type="molecule type" value="Genomic_DNA"/>
</dbReference>
<organism evidence="3 4">
    <name type="scientific">Vitis vinifera</name>
    <name type="common">Grape</name>
    <dbReference type="NCBI Taxonomy" id="29760"/>
    <lineage>
        <taxon>Eukaryota</taxon>
        <taxon>Viridiplantae</taxon>
        <taxon>Streptophyta</taxon>
        <taxon>Embryophyta</taxon>
        <taxon>Tracheophyta</taxon>
        <taxon>Spermatophyta</taxon>
        <taxon>Magnoliopsida</taxon>
        <taxon>eudicotyledons</taxon>
        <taxon>Gunneridae</taxon>
        <taxon>Pentapetalae</taxon>
        <taxon>rosids</taxon>
        <taxon>Vitales</taxon>
        <taxon>Vitaceae</taxon>
        <taxon>Viteae</taxon>
        <taxon>Vitis</taxon>
    </lineage>
</organism>
<feature type="transmembrane region" description="Helical" evidence="1">
    <location>
        <begin position="106"/>
        <end position="125"/>
    </location>
</feature>
<name>A0A438EWX5_VITVI</name>
<sequence>MATTLWILSLSLSLSLSLVFLSVSADTHSKSPPFLRCSQKVVLMLISRLSPNVVPVCLRIDDLELLHCRILLIASLNLRNSCLKRNGRSSKLRSDSPTDKMACDVILFKIGGICAVFLVIIQSGQHALQNLPSKQEILKASFVLVVLVTGNVVINWGGSNPLNTCQLRDPGSGQIESGIAKAEVWASGALSLGLHLAYVSWGWQSRFGSNLICLKECNGRLSGVIRVA</sequence>
<feature type="transmembrane region" description="Helical" evidence="1">
    <location>
        <begin position="137"/>
        <end position="158"/>
    </location>
</feature>
<evidence type="ECO:0000256" key="1">
    <source>
        <dbReference type="SAM" id="Phobius"/>
    </source>
</evidence>
<accession>A0A438EWX5</accession>
<evidence type="ECO:0008006" key="5">
    <source>
        <dbReference type="Google" id="ProtNLM"/>
    </source>
</evidence>
<keyword evidence="2" id="KW-0732">Signal</keyword>
<comment type="caution">
    <text evidence="3">The sequence shown here is derived from an EMBL/GenBank/DDBJ whole genome shotgun (WGS) entry which is preliminary data.</text>
</comment>
<evidence type="ECO:0000313" key="4">
    <source>
        <dbReference type="Proteomes" id="UP000288805"/>
    </source>
</evidence>
<dbReference type="AlphaFoldDB" id="A0A438EWX5"/>
<gene>
    <name evidence="3" type="ORF">CK203_077311</name>
</gene>
<keyword evidence="1" id="KW-1133">Transmembrane helix</keyword>